<evidence type="ECO:0000256" key="1">
    <source>
        <dbReference type="ARBA" id="ARBA00003257"/>
    </source>
</evidence>
<feature type="transmembrane region" description="Helical" evidence="17">
    <location>
        <begin position="179"/>
        <end position="202"/>
    </location>
</feature>
<dbReference type="PANTHER" id="PTHR43507">
    <property type="entry name" value="NADH-UBIQUINONE OXIDOREDUCTASE CHAIN 4"/>
    <property type="match status" value="1"/>
</dbReference>
<keyword evidence="8 17" id="KW-0812">Transmembrane</keyword>
<dbReference type="GO" id="GO:0031966">
    <property type="term" value="C:mitochondrial membrane"/>
    <property type="evidence" value="ECO:0007669"/>
    <property type="project" value="UniProtKB-SubCell"/>
</dbReference>
<dbReference type="InterPro" id="IPR001750">
    <property type="entry name" value="ND/Mrp_TM"/>
</dbReference>
<dbReference type="InterPro" id="IPR003918">
    <property type="entry name" value="NADH_UbQ_OxRdtase"/>
</dbReference>
<dbReference type="EMBL" id="KT425078">
    <property type="protein sequence ID" value="AMW67912.1"/>
    <property type="molecule type" value="Genomic_DNA"/>
</dbReference>
<gene>
    <name evidence="20" type="primary">ND4</name>
</gene>
<reference evidence="20" key="1">
    <citation type="submission" date="2015-08" db="EMBL/GenBank/DDBJ databases">
        <title>Mitochondrial genomes and implications for higher phylogeny of Neuroptera (Insecta: Neuropteroidea).</title>
        <authorList>
            <person name="Wang Y."/>
            <person name="Liu X."/>
            <person name="Winterton S.L."/>
            <person name="Yang D."/>
        </authorList>
    </citation>
    <scope>NUCLEOTIDE SEQUENCE</scope>
</reference>
<feature type="transmembrane region" description="Helical" evidence="17">
    <location>
        <begin position="55"/>
        <end position="80"/>
    </location>
</feature>
<evidence type="ECO:0000256" key="15">
    <source>
        <dbReference type="ARBA" id="ARBA00023136"/>
    </source>
</evidence>
<feature type="transmembrane region" description="Helical" evidence="17">
    <location>
        <begin position="270"/>
        <end position="290"/>
    </location>
</feature>
<feature type="transmembrane region" description="Helical" evidence="17">
    <location>
        <begin position="337"/>
        <end position="356"/>
    </location>
</feature>
<dbReference type="PANTHER" id="PTHR43507:SF20">
    <property type="entry name" value="NADH-UBIQUINONE OXIDOREDUCTASE CHAIN 4"/>
    <property type="match status" value="1"/>
</dbReference>
<feature type="transmembrane region" description="Helical" evidence="17">
    <location>
        <begin position="241"/>
        <end position="263"/>
    </location>
</feature>
<evidence type="ECO:0000313" key="20">
    <source>
        <dbReference type="EMBL" id="AMW67912.1"/>
    </source>
</evidence>
<geneLocation type="mitochondrion" evidence="20"/>
<comment type="catalytic activity">
    <reaction evidence="16 17">
        <text>a ubiquinone + NADH + 5 H(+)(in) = a ubiquinol + NAD(+) + 4 H(+)(out)</text>
        <dbReference type="Rhea" id="RHEA:29091"/>
        <dbReference type="Rhea" id="RHEA-COMP:9565"/>
        <dbReference type="Rhea" id="RHEA-COMP:9566"/>
        <dbReference type="ChEBI" id="CHEBI:15378"/>
        <dbReference type="ChEBI" id="CHEBI:16389"/>
        <dbReference type="ChEBI" id="CHEBI:17976"/>
        <dbReference type="ChEBI" id="CHEBI:57540"/>
        <dbReference type="ChEBI" id="CHEBI:57945"/>
        <dbReference type="EC" id="7.1.1.2"/>
    </reaction>
</comment>
<name>A0A1S5QYD4_9NEOP</name>
<evidence type="ECO:0000256" key="3">
    <source>
        <dbReference type="ARBA" id="ARBA00009025"/>
    </source>
</evidence>
<evidence type="ECO:0000256" key="14">
    <source>
        <dbReference type="ARBA" id="ARBA00023128"/>
    </source>
</evidence>
<dbReference type="Pfam" id="PF00361">
    <property type="entry name" value="Proton_antipo_M"/>
    <property type="match status" value="1"/>
</dbReference>
<accession>A0A1S5QYD4</accession>
<feature type="transmembrane region" description="Helical" evidence="17">
    <location>
        <begin position="138"/>
        <end position="159"/>
    </location>
</feature>
<comment type="function">
    <text evidence="1">Core subunit of the mitochondrial membrane respiratory chain NADH dehydrogenase (Complex I) that is believed to belong to the minimal assembly required for catalysis. Complex I functions in the transfer of electrons from NADH to the respiratory chain. The immediate electron acceptor for the enzyme is believed to be ubiquinone.</text>
</comment>
<dbReference type="EC" id="7.1.1.2" evidence="4 17"/>
<evidence type="ECO:0000256" key="16">
    <source>
        <dbReference type="ARBA" id="ARBA00049551"/>
    </source>
</evidence>
<evidence type="ECO:0000256" key="17">
    <source>
        <dbReference type="RuleBase" id="RU003297"/>
    </source>
</evidence>
<feature type="domain" description="NADH:ubiquinone oxidoreductase chain 4 N-terminal" evidence="19">
    <location>
        <begin position="1"/>
        <end position="102"/>
    </location>
</feature>
<evidence type="ECO:0000256" key="9">
    <source>
        <dbReference type="ARBA" id="ARBA00022967"/>
    </source>
</evidence>
<keyword evidence="9" id="KW-1278">Translocase</keyword>
<evidence type="ECO:0000259" key="18">
    <source>
        <dbReference type="Pfam" id="PF00361"/>
    </source>
</evidence>
<dbReference type="GO" id="GO:0008137">
    <property type="term" value="F:NADH dehydrogenase (ubiquinone) activity"/>
    <property type="evidence" value="ECO:0007669"/>
    <property type="project" value="UniProtKB-UniRule"/>
</dbReference>
<feature type="transmembrane region" description="Helical" evidence="17">
    <location>
        <begin position="214"/>
        <end position="235"/>
    </location>
</feature>
<evidence type="ECO:0000256" key="10">
    <source>
        <dbReference type="ARBA" id="ARBA00022982"/>
    </source>
</evidence>
<keyword evidence="11 17" id="KW-1133">Transmembrane helix</keyword>
<keyword evidence="7 17" id="KW-0679">Respiratory chain</keyword>
<dbReference type="GO" id="GO:0042773">
    <property type="term" value="P:ATP synthesis coupled electron transport"/>
    <property type="evidence" value="ECO:0007669"/>
    <property type="project" value="InterPro"/>
</dbReference>
<feature type="transmembrane region" description="Helical" evidence="17">
    <location>
        <begin position="87"/>
        <end position="106"/>
    </location>
</feature>
<proteinExistence type="inferred from homology"/>
<evidence type="ECO:0000256" key="8">
    <source>
        <dbReference type="ARBA" id="ARBA00022692"/>
    </source>
</evidence>
<comment type="function">
    <text evidence="17">Core subunit of the mitochondrial membrane respiratory chain NADH dehydrogenase (Complex I) which catalyzes electron transfer from NADH through the respiratory chain, using ubiquinone as an electron acceptor. Essential for the catalytic activity and assembly of complex I.</text>
</comment>
<dbReference type="Pfam" id="PF01059">
    <property type="entry name" value="Oxidored_q5_N"/>
    <property type="match status" value="1"/>
</dbReference>
<dbReference type="AlphaFoldDB" id="A0A1S5QYD4"/>
<dbReference type="GO" id="GO:0015990">
    <property type="term" value="P:electron transport coupled proton transport"/>
    <property type="evidence" value="ECO:0007669"/>
    <property type="project" value="TreeGrafter"/>
</dbReference>
<evidence type="ECO:0000256" key="5">
    <source>
        <dbReference type="ARBA" id="ARBA00021006"/>
    </source>
</evidence>
<comment type="similarity">
    <text evidence="3 17">Belongs to the complex I subunit 4 family.</text>
</comment>
<evidence type="ECO:0000256" key="11">
    <source>
        <dbReference type="ARBA" id="ARBA00022989"/>
    </source>
</evidence>
<dbReference type="InterPro" id="IPR000260">
    <property type="entry name" value="NADH4_N"/>
</dbReference>
<organism evidence="20">
    <name type="scientific">Coniopteryx sp. YW-2016</name>
    <dbReference type="NCBI Taxonomy" id="1821761"/>
    <lineage>
        <taxon>Eukaryota</taxon>
        <taxon>Metazoa</taxon>
        <taxon>Ecdysozoa</taxon>
        <taxon>Arthropoda</taxon>
        <taxon>Hexapoda</taxon>
        <taxon>Insecta</taxon>
        <taxon>Pterygota</taxon>
        <taxon>Neoptera</taxon>
        <taxon>Endopterygota</taxon>
        <taxon>Neuroptera</taxon>
        <taxon>Hemerobiiformia</taxon>
        <taxon>Coniopterygidae</taxon>
        <taxon>Coniopteryginae</taxon>
        <taxon>Coniopteryx</taxon>
    </lineage>
</organism>
<feature type="transmembrane region" description="Helical" evidence="17">
    <location>
        <begin position="112"/>
        <end position="131"/>
    </location>
</feature>
<feature type="domain" description="NADH:quinone oxidoreductase/Mrp antiporter transmembrane" evidence="18">
    <location>
        <begin position="108"/>
        <end position="388"/>
    </location>
</feature>
<evidence type="ECO:0000256" key="4">
    <source>
        <dbReference type="ARBA" id="ARBA00012944"/>
    </source>
</evidence>
<keyword evidence="14 17" id="KW-0496">Mitochondrion</keyword>
<keyword evidence="15 17" id="KW-0472">Membrane</keyword>
<feature type="transmembrane region" description="Helical" evidence="17">
    <location>
        <begin position="376"/>
        <end position="397"/>
    </location>
</feature>
<keyword evidence="6 17" id="KW-0813">Transport</keyword>
<dbReference type="PRINTS" id="PR01437">
    <property type="entry name" value="NUOXDRDTASE4"/>
</dbReference>
<comment type="subcellular location">
    <subcellularLocation>
        <location evidence="2 17">Mitochondrion membrane</location>
        <topology evidence="2 17">Multi-pass membrane protein</topology>
    </subcellularLocation>
</comment>
<evidence type="ECO:0000256" key="2">
    <source>
        <dbReference type="ARBA" id="ARBA00004225"/>
    </source>
</evidence>
<sequence length="444" mass="51820">MLKMLGFMLLMMPIIFSFNMWEVIFLLLLFMFMSLFVYSSGMCISEVSYFLGVDLLSWGLVLLSIWISILMLLASELIFFTKNYGSFFNFVVLALLLFYILTFFSFKFIMFLYFFEMSLIPTLFLILGWGYQPERLEAGFYLLFYTLFASLPLLVSIFYYEFYFYSLIIFENYFISFNIYLYVGMLSAFLVKMPMFMVHVWLPKAHVEAPISGSMILAGIMLKLGGYGLLRMILLLKQMNYFLNIYLIVISLMGGLWLSFLCLRQMDLKLIIAYSSVVHMSMVLGGLFTLNSLGFYGSYCLMISHGLCSSGLFCLANMVYERSSSRNIFLNKGFLNLLPVLSLWWFLLISSNMAAPPSLNLLGEIILMSSILSFNINYWLILMFLSFFSVCYSLYLYTYSQHGNFYNGLFNFNSVSMRELNILLLHWFPLNYMILKSDLCLMWF</sequence>
<evidence type="ECO:0000256" key="7">
    <source>
        <dbReference type="ARBA" id="ARBA00022660"/>
    </source>
</evidence>
<evidence type="ECO:0000259" key="19">
    <source>
        <dbReference type="Pfam" id="PF01059"/>
    </source>
</evidence>
<keyword evidence="12 17" id="KW-0520">NAD</keyword>
<evidence type="ECO:0000256" key="6">
    <source>
        <dbReference type="ARBA" id="ARBA00022448"/>
    </source>
</evidence>
<dbReference type="GO" id="GO:0048039">
    <property type="term" value="F:ubiquinone binding"/>
    <property type="evidence" value="ECO:0007669"/>
    <property type="project" value="TreeGrafter"/>
</dbReference>
<evidence type="ECO:0000256" key="12">
    <source>
        <dbReference type="ARBA" id="ARBA00023027"/>
    </source>
</evidence>
<feature type="transmembrane region" description="Helical" evidence="17">
    <location>
        <begin position="296"/>
        <end position="316"/>
    </location>
</feature>
<keyword evidence="10 17" id="KW-0249">Electron transport</keyword>
<dbReference type="GO" id="GO:0003954">
    <property type="term" value="F:NADH dehydrogenase activity"/>
    <property type="evidence" value="ECO:0007669"/>
    <property type="project" value="TreeGrafter"/>
</dbReference>
<evidence type="ECO:0000256" key="13">
    <source>
        <dbReference type="ARBA" id="ARBA00023075"/>
    </source>
</evidence>
<keyword evidence="13 17" id="KW-0830">Ubiquinone</keyword>
<protein>
    <recommendedName>
        <fullName evidence="5 17">NADH-ubiquinone oxidoreductase chain 4</fullName>
        <ecNumber evidence="4 17">7.1.1.2</ecNumber>
    </recommendedName>
</protein>